<feature type="transmembrane region" description="Helical" evidence="1">
    <location>
        <begin position="75"/>
        <end position="96"/>
    </location>
</feature>
<evidence type="ECO:0000313" key="4">
    <source>
        <dbReference type="Proteomes" id="UP000009881"/>
    </source>
</evidence>
<dbReference type="STRING" id="1238182.C882_3584"/>
<feature type="transmembrane region" description="Helical" evidence="1">
    <location>
        <begin position="127"/>
        <end position="151"/>
    </location>
</feature>
<gene>
    <name evidence="3" type="ORF">C882_3584</name>
</gene>
<sequence>MTLSRDAVAALCFLALSVAYGWHAGSIQLFPGQEFEPFTPRTFPYALAVIGIVLSLAQLFTVMRKPKAGQEREKPQSWAGFDWGRVAALVVAMVAYGAAFKPLGFVIATSLFLAAGYLILGERRWAVVLGASVPVAVVFWALMTQVLGLYLDPGALIRALTS</sequence>
<keyword evidence="1" id="KW-0812">Transmembrane</keyword>
<keyword evidence="4" id="KW-1185">Reference proteome</keyword>
<organism evidence="3 4">
    <name type="scientific">Caenispirillum salinarum AK4</name>
    <dbReference type="NCBI Taxonomy" id="1238182"/>
    <lineage>
        <taxon>Bacteria</taxon>
        <taxon>Pseudomonadati</taxon>
        <taxon>Pseudomonadota</taxon>
        <taxon>Alphaproteobacteria</taxon>
        <taxon>Rhodospirillales</taxon>
        <taxon>Novispirillaceae</taxon>
        <taxon>Caenispirillum</taxon>
    </lineage>
</organism>
<reference evidence="3 4" key="1">
    <citation type="journal article" date="2013" name="Genome Announc.">
        <title>Draft Genome Sequence of an Alphaproteobacterium, Caenispirillum salinarum AK4(T), Isolated from a Solar Saltern.</title>
        <authorList>
            <person name="Khatri I."/>
            <person name="Singh A."/>
            <person name="Korpole S."/>
            <person name="Pinnaka A.K."/>
            <person name="Subramanian S."/>
        </authorList>
    </citation>
    <scope>NUCLEOTIDE SEQUENCE [LARGE SCALE GENOMIC DNA]</scope>
    <source>
        <strain evidence="3 4">AK4</strain>
    </source>
</reference>
<name>K9H2M2_9PROT</name>
<evidence type="ECO:0000313" key="3">
    <source>
        <dbReference type="EMBL" id="EKV31832.1"/>
    </source>
</evidence>
<dbReference type="Proteomes" id="UP000009881">
    <property type="component" value="Unassembled WGS sequence"/>
</dbReference>
<dbReference type="eggNOG" id="ENOG502ZBZN">
    <property type="taxonomic scope" value="Bacteria"/>
</dbReference>
<dbReference type="InterPro" id="IPR009936">
    <property type="entry name" value="DUF1468"/>
</dbReference>
<proteinExistence type="predicted"/>
<dbReference type="Pfam" id="PF07331">
    <property type="entry name" value="TctB"/>
    <property type="match status" value="1"/>
</dbReference>
<evidence type="ECO:0000256" key="1">
    <source>
        <dbReference type="SAM" id="Phobius"/>
    </source>
</evidence>
<dbReference type="EMBL" id="ANHY01000005">
    <property type="protein sequence ID" value="EKV31832.1"/>
    <property type="molecule type" value="Genomic_DNA"/>
</dbReference>
<dbReference type="OrthoDB" id="1956824at2"/>
<keyword evidence="1" id="KW-1133">Transmembrane helix</keyword>
<feature type="domain" description="DUF1468" evidence="2">
    <location>
        <begin position="8"/>
        <end position="151"/>
    </location>
</feature>
<comment type="caution">
    <text evidence="3">The sequence shown here is derived from an EMBL/GenBank/DDBJ whole genome shotgun (WGS) entry which is preliminary data.</text>
</comment>
<protein>
    <submittedName>
        <fullName evidence="3">Tricarboxylate transport protein TctB</fullName>
    </submittedName>
</protein>
<keyword evidence="1" id="KW-0472">Membrane</keyword>
<dbReference type="AlphaFoldDB" id="K9H2M2"/>
<feature type="transmembrane region" description="Helical" evidence="1">
    <location>
        <begin position="45"/>
        <end position="63"/>
    </location>
</feature>
<dbReference type="RefSeq" id="WP_009539701.1">
    <property type="nucleotide sequence ID" value="NZ_ANHY01000005.1"/>
</dbReference>
<evidence type="ECO:0000259" key="2">
    <source>
        <dbReference type="Pfam" id="PF07331"/>
    </source>
</evidence>
<feature type="transmembrane region" description="Helical" evidence="1">
    <location>
        <begin position="102"/>
        <end position="120"/>
    </location>
</feature>
<accession>K9H2M2</accession>